<evidence type="ECO:0000256" key="8">
    <source>
        <dbReference type="SAM" id="MobiDB-lite"/>
    </source>
</evidence>
<keyword evidence="7" id="KW-0539">Nucleus</keyword>
<dbReference type="InParanoid" id="H2Y9M5"/>
<evidence type="ECO:0000256" key="3">
    <source>
        <dbReference type="ARBA" id="ARBA00022491"/>
    </source>
</evidence>
<proteinExistence type="inferred from homology"/>
<evidence type="ECO:0000256" key="7">
    <source>
        <dbReference type="ARBA" id="ARBA00023242"/>
    </source>
</evidence>
<dbReference type="GO" id="GO:0097322">
    <property type="term" value="F:7SK snRNA binding"/>
    <property type="evidence" value="ECO:0007669"/>
    <property type="project" value="TreeGrafter"/>
</dbReference>
<feature type="region of interest" description="Disordered" evidence="8">
    <location>
        <begin position="116"/>
        <end position="150"/>
    </location>
</feature>
<feature type="compositionally biased region" description="Polar residues" evidence="8">
    <location>
        <begin position="129"/>
        <end position="150"/>
    </location>
</feature>
<dbReference type="GO" id="GO:0004861">
    <property type="term" value="F:cyclin-dependent protein serine/threonine kinase inhibitor activity"/>
    <property type="evidence" value="ECO:0007669"/>
    <property type="project" value="InterPro"/>
</dbReference>
<feature type="compositionally biased region" description="Basic and acidic residues" evidence="8">
    <location>
        <begin position="116"/>
        <end position="125"/>
    </location>
</feature>
<comment type="subcellular location">
    <subcellularLocation>
        <location evidence="1">Nucleus</location>
    </subcellularLocation>
</comment>
<evidence type="ECO:0000313" key="10">
    <source>
        <dbReference type="Proteomes" id="UP000007875"/>
    </source>
</evidence>
<protein>
    <submittedName>
        <fullName evidence="9">Uncharacterized protein</fullName>
    </submittedName>
</protein>
<dbReference type="STRING" id="51511.ENSCSAVP00000002023"/>
<dbReference type="GO" id="GO:0000122">
    <property type="term" value="P:negative regulation of transcription by RNA polymerase II"/>
    <property type="evidence" value="ECO:0007669"/>
    <property type="project" value="InterPro"/>
</dbReference>
<reference evidence="9" key="3">
    <citation type="submission" date="2025-09" db="UniProtKB">
        <authorList>
            <consortium name="Ensembl"/>
        </authorList>
    </citation>
    <scope>IDENTIFICATION</scope>
</reference>
<evidence type="ECO:0000256" key="5">
    <source>
        <dbReference type="ARBA" id="ARBA00023054"/>
    </source>
</evidence>
<reference evidence="10" key="1">
    <citation type="submission" date="2003-08" db="EMBL/GenBank/DDBJ databases">
        <authorList>
            <person name="Birren B."/>
            <person name="Nusbaum C."/>
            <person name="Abebe A."/>
            <person name="Abouelleil A."/>
            <person name="Adekoya E."/>
            <person name="Ait-zahra M."/>
            <person name="Allen N."/>
            <person name="Allen T."/>
            <person name="An P."/>
            <person name="Anderson M."/>
            <person name="Anderson S."/>
            <person name="Arachchi H."/>
            <person name="Armbruster J."/>
            <person name="Bachantsang P."/>
            <person name="Baldwin J."/>
            <person name="Barry A."/>
            <person name="Bayul T."/>
            <person name="Blitshsteyn B."/>
            <person name="Bloom T."/>
            <person name="Blye J."/>
            <person name="Boguslavskiy L."/>
            <person name="Borowsky M."/>
            <person name="Boukhgalter B."/>
            <person name="Brunache A."/>
            <person name="Butler J."/>
            <person name="Calixte N."/>
            <person name="Calvo S."/>
            <person name="Camarata J."/>
            <person name="Campo K."/>
            <person name="Chang J."/>
            <person name="Cheshatsang Y."/>
            <person name="Citroen M."/>
            <person name="Collymore A."/>
            <person name="Considine T."/>
            <person name="Cook A."/>
            <person name="Cooke P."/>
            <person name="Corum B."/>
            <person name="Cuomo C."/>
            <person name="David R."/>
            <person name="Dawoe T."/>
            <person name="Degray S."/>
            <person name="Dodge S."/>
            <person name="Dooley K."/>
            <person name="Dorje P."/>
            <person name="Dorjee K."/>
            <person name="Dorris L."/>
            <person name="Duffey N."/>
            <person name="Dupes A."/>
            <person name="Elkins T."/>
            <person name="Engels R."/>
            <person name="Erickson J."/>
            <person name="Farina A."/>
            <person name="Faro S."/>
            <person name="Ferreira P."/>
            <person name="Fischer H."/>
            <person name="Fitzgerald M."/>
            <person name="Foley K."/>
            <person name="Gage D."/>
            <person name="Galagan J."/>
            <person name="Gearin G."/>
            <person name="Gnerre S."/>
            <person name="Gnirke A."/>
            <person name="Goyette A."/>
            <person name="Graham J."/>
            <person name="Grandbois E."/>
            <person name="Gyaltsen K."/>
            <person name="Hafez N."/>
            <person name="Hagopian D."/>
            <person name="Hagos B."/>
            <person name="Hall J."/>
            <person name="Hatcher B."/>
            <person name="Heller A."/>
            <person name="Higgins H."/>
            <person name="Honan T."/>
            <person name="Horn A."/>
            <person name="Houde N."/>
            <person name="Hughes L."/>
            <person name="Hulme W."/>
            <person name="Husby E."/>
            <person name="Iliev I."/>
            <person name="Jaffe D."/>
            <person name="Jones C."/>
            <person name="Kamal M."/>
            <person name="Kamat A."/>
            <person name="Kamvysselis M."/>
            <person name="Karlsson E."/>
            <person name="Kells C."/>
            <person name="Kieu A."/>
            <person name="Kisner P."/>
            <person name="Kodira C."/>
            <person name="Kulbokas E."/>
            <person name="Labutti K."/>
            <person name="Lama D."/>
            <person name="Landers T."/>
            <person name="Leger J."/>
            <person name="Levine S."/>
            <person name="Lewis D."/>
            <person name="Lewis T."/>
            <person name="Lindblad-toh K."/>
            <person name="Liu X."/>
            <person name="Lokyitsang T."/>
            <person name="Lokyitsang Y."/>
            <person name="Lucien O."/>
            <person name="Lui A."/>
            <person name="Ma L.J."/>
            <person name="Mabbitt R."/>
            <person name="Macdonald J."/>
            <person name="Maclean C."/>
            <person name="Major J."/>
            <person name="Manning J."/>
            <person name="Marabella R."/>
            <person name="Maru K."/>
            <person name="Matthews C."/>
            <person name="Mauceli E."/>
            <person name="Mccarthy M."/>
            <person name="Mcdonough S."/>
            <person name="Mcghee T."/>
            <person name="Meldrim J."/>
            <person name="Meneus L."/>
            <person name="Mesirov J."/>
            <person name="Mihalev A."/>
            <person name="Mihova T."/>
            <person name="Mikkelsen T."/>
            <person name="Mlenga V."/>
            <person name="Moru K."/>
            <person name="Mozes J."/>
            <person name="Mulrain L."/>
            <person name="Munson G."/>
            <person name="Naylor J."/>
            <person name="Newes C."/>
            <person name="Nguyen C."/>
            <person name="Nguyen N."/>
            <person name="Nguyen T."/>
            <person name="Nicol R."/>
            <person name="Nielsen C."/>
            <person name="Nizzari M."/>
            <person name="Norbu C."/>
            <person name="Norbu N."/>
            <person name="O'donnell P."/>
            <person name="Okoawo O."/>
            <person name="O'leary S."/>
            <person name="Omotosho B."/>
            <person name="O'neill K."/>
            <person name="Osman S."/>
            <person name="Parker S."/>
            <person name="Perrin D."/>
            <person name="Phunkhang P."/>
            <person name="Piqani B."/>
            <person name="Purcell S."/>
            <person name="Rachupka T."/>
            <person name="Ramasamy U."/>
            <person name="Rameau R."/>
            <person name="Ray V."/>
            <person name="Raymond C."/>
            <person name="Retta R."/>
            <person name="Richardson S."/>
            <person name="Rise C."/>
            <person name="Rodriguez J."/>
            <person name="Rogers J."/>
            <person name="Rogov P."/>
            <person name="Rutman M."/>
            <person name="Schupbach R."/>
            <person name="Seaman C."/>
            <person name="Settipalli S."/>
            <person name="Sharpe T."/>
            <person name="Sheridan J."/>
            <person name="Sherpa N."/>
            <person name="Shi J."/>
            <person name="Smirnov S."/>
            <person name="Smith C."/>
            <person name="Sougnez C."/>
            <person name="Spencer B."/>
            <person name="Stalker J."/>
            <person name="Stange-thomann N."/>
            <person name="Stavropoulos S."/>
            <person name="Stetson K."/>
            <person name="Stone C."/>
            <person name="Stone S."/>
            <person name="Stubbs M."/>
            <person name="Talamas J."/>
            <person name="Tchuinga P."/>
            <person name="Tenzing P."/>
            <person name="Tesfaye S."/>
            <person name="Theodore J."/>
            <person name="Thoulutsang Y."/>
            <person name="Topham K."/>
            <person name="Towey S."/>
            <person name="Tsamla T."/>
            <person name="Tsomo N."/>
            <person name="Vallee D."/>
            <person name="Vassiliev H."/>
            <person name="Venkataraman V."/>
            <person name="Vinson J."/>
            <person name="Vo A."/>
            <person name="Wade C."/>
            <person name="Wang S."/>
            <person name="Wangchuk T."/>
            <person name="Wangdi T."/>
            <person name="Whittaker C."/>
            <person name="Wilkinson J."/>
            <person name="Wu Y."/>
            <person name="Wyman D."/>
            <person name="Yadav S."/>
            <person name="Yang S."/>
            <person name="Yang X."/>
            <person name="Yeager S."/>
            <person name="Yee E."/>
            <person name="Young G."/>
            <person name="Zainoun J."/>
            <person name="Zembeck L."/>
            <person name="Zimmer A."/>
            <person name="Zody M."/>
            <person name="Lander E."/>
        </authorList>
    </citation>
    <scope>NUCLEOTIDE SEQUENCE [LARGE SCALE GENOMIC DNA]</scope>
</reference>
<comment type="similarity">
    <text evidence="2">Belongs to the HEXIM family.</text>
</comment>
<keyword evidence="4" id="KW-0805">Transcription regulation</keyword>
<evidence type="ECO:0000256" key="4">
    <source>
        <dbReference type="ARBA" id="ARBA00023015"/>
    </source>
</evidence>
<feature type="region of interest" description="Disordered" evidence="8">
    <location>
        <begin position="1"/>
        <end position="82"/>
    </location>
</feature>
<dbReference type="Ensembl" id="ENSCSAVT00000002058.1">
    <property type="protein sequence ID" value="ENSCSAVP00000002023.1"/>
    <property type="gene ID" value="ENSCSAVG00000001182.1"/>
</dbReference>
<dbReference type="InterPro" id="IPR024872">
    <property type="entry name" value="HEXIM"/>
</dbReference>
<evidence type="ECO:0000256" key="6">
    <source>
        <dbReference type="ARBA" id="ARBA00023163"/>
    </source>
</evidence>
<dbReference type="GO" id="GO:0005654">
    <property type="term" value="C:nucleoplasm"/>
    <property type="evidence" value="ECO:0007669"/>
    <property type="project" value="TreeGrafter"/>
</dbReference>
<keyword evidence="6" id="KW-0804">Transcription</keyword>
<feature type="compositionally biased region" description="Basic residues" evidence="8">
    <location>
        <begin position="48"/>
        <end position="66"/>
    </location>
</feature>
<organism evidence="9 10">
    <name type="scientific">Ciona savignyi</name>
    <name type="common">Pacific transparent sea squirt</name>
    <dbReference type="NCBI Taxonomy" id="51511"/>
    <lineage>
        <taxon>Eukaryota</taxon>
        <taxon>Metazoa</taxon>
        <taxon>Chordata</taxon>
        <taxon>Tunicata</taxon>
        <taxon>Ascidiacea</taxon>
        <taxon>Phlebobranchia</taxon>
        <taxon>Cionidae</taxon>
        <taxon>Ciona</taxon>
    </lineage>
</organism>
<keyword evidence="3" id="KW-0678">Repressor</keyword>
<evidence type="ECO:0000256" key="1">
    <source>
        <dbReference type="ARBA" id="ARBA00004123"/>
    </source>
</evidence>
<dbReference type="GeneTree" id="ENSGT00390000002808"/>
<dbReference type="HOGENOM" id="CLU_1744583_0_0_1"/>
<dbReference type="Pfam" id="PF15313">
    <property type="entry name" value="HEXIM"/>
    <property type="match status" value="1"/>
</dbReference>
<dbReference type="Proteomes" id="UP000007875">
    <property type="component" value="Unassembled WGS sequence"/>
</dbReference>
<evidence type="ECO:0000256" key="2">
    <source>
        <dbReference type="ARBA" id="ARBA00008409"/>
    </source>
</evidence>
<feature type="compositionally biased region" description="Basic and acidic residues" evidence="8">
    <location>
        <begin position="71"/>
        <end position="82"/>
    </location>
</feature>
<dbReference type="eggNOG" id="ENOG502QQP8">
    <property type="taxonomic scope" value="Eukaryota"/>
</dbReference>
<accession>H2Y9M5</accession>
<evidence type="ECO:0000313" key="9">
    <source>
        <dbReference type="Ensembl" id="ENSCSAVP00000002023.1"/>
    </source>
</evidence>
<keyword evidence="10" id="KW-1185">Reference proteome</keyword>
<dbReference type="PANTHER" id="PTHR13469">
    <property type="entry name" value="HEXAMETHYLENE BISACETAMIDE INDUCIBLE 1"/>
    <property type="match status" value="1"/>
</dbReference>
<dbReference type="PANTHER" id="PTHR13469:SF8">
    <property type="entry name" value="HEXIM P-TEFB COMPLEX SUBUNIT 1"/>
    <property type="match status" value="1"/>
</dbReference>
<dbReference type="AlphaFoldDB" id="H2Y9M5"/>
<sequence>MAADVMRMDPTAIDADGETSGTETHFAGKRGSGSSETMSESVDVVSAKKNHHHRRKPSKKKRKWKPYSKMTWEEKREAEEREQLRADRIRCEMIKRGRPVAPYNTTQFIMAEHDTYEGDSLDQKDQGGSVFSTSGGHSVVNQTESPANTD</sequence>
<keyword evidence="5" id="KW-0175">Coiled coil</keyword>
<name>H2Y9M5_CIOSA</name>
<dbReference type="GO" id="GO:0005737">
    <property type="term" value="C:cytoplasm"/>
    <property type="evidence" value="ECO:0007669"/>
    <property type="project" value="InterPro"/>
</dbReference>
<reference evidence="9" key="2">
    <citation type="submission" date="2025-08" db="UniProtKB">
        <authorList>
            <consortium name="Ensembl"/>
        </authorList>
    </citation>
    <scope>IDENTIFICATION</scope>
</reference>